<name>A0AAN8W9C7_HALRR</name>
<dbReference type="InterPro" id="IPR002557">
    <property type="entry name" value="Chitin-bd_dom"/>
</dbReference>
<dbReference type="InterPro" id="IPR036508">
    <property type="entry name" value="Chitin-bd_dom_sf"/>
</dbReference>
<feature type="compositionally biased region" description="Low complexity" evidence="6">
    <location>
        <begin position="1"/>
        <end position="32"/>
    </location>
</feature>
<dbReference type="Gene3D" id="2.170.140.10">
    <property type="entry name" value="Chitin binding domain"/>
    <property type="match status" value="1"/>
</dbReference>
<dbReference type="SMART" id="SM00494">
    <property type="entry name" value="ChtBD2"/>
    <property type="match status" value="1"/>
</dbReference>
<sequence>MSSSLISSSSLSSTSSINPSSASVTTQSTTTTGGVPDCSTTYGAVPYPGDCTKYYWCSNGRYTLQFCPPKLLFDSTNGYCDLPENVSGC</sequence>
<gene>
    <name evidence="8" type="ORF">SK128_024378</name>
</gene>
<keyword evidence="9" id="KW-1185">Reference proteome</keyword>
<evidence type="ECO:0000313" key="8">
    <source>
        <dbReference type="EMBL" id="KAK7014807.1"/>
    </source>
</evidence>
<evidence type="ECO:0000259" key="7">
    <source>
        <dbReference type="PROSITE" id="PS50940"/>
    </source>
</evidence>
<evidence type="ECO:0000256" key="3">
    <source>
        <dbReference type="ARBA" id="ARBA00022737"/>
    </source>
</evidence>
<dbReference type="PANTHER" id="PTHR23301:SF0">
    <property type="entry name" value="CHITIN-BINDING TYPE-2 DOMAIN-CONTAINING PROTEIN-RELATED"/>
    <property type="match status" value="1"/>
</dbReference>
<dbReference type="Proteomes" id="UP001381693">
    <property type="component" value="Unassembled WGS sequence"/>
</dbReference>
<dbReference type="AlphaFoldDB" id="A0AAN8W9C7"/>
<proteinExistence type="predicted"/>
<evidence type="ECO:0000256" key="6">
    <source>
        <dbReference type="SAM" id="MobiDB-lite"/>
    </source>
</evidence>
<evidence type="ECO:0000256" key="4">
    <source>
        <dbReference type="ARBA" id="ARBA00023157"/>
    </source>
</evidence>
<dbReference type="PANTHER" id="PTHR23301">
    <property type="entry name" value="CHITIN BINDING PERITROPHIN-A"/>
    <property type="match status" value="1"/>
</dbReference>
<dbReference type="GO" id="GO:0008061">
    <property type="term" value="F:chitin binding"/>
    <property type="evidence" value="ECO:0007669"/>
    <property type="project" value="UniProtKB-KW"/>
</dbReference>
<comment type="caution">
    <text evidence="8">The sequence shown here is derived from an EMBL/GenBank/DDBJ whole genome shotgun (WGS) entry which is preliminary data.</text>
</comment>
<evidence type="ECO:0000256" key="5">
    <source>
        <dbReference type="ARBA" id="ARBA00023180"/>
    </source>
</evidence>
<dbReference type="SUPFAM" id="SSF57625">
    <property type="entry name" value="Invertebrate chitin-binding proteins"/>
    <property type="match status" value="1"/>
</dbReference>
<feature type="domain" description="Chitin-binding type-2" evidence="7">
    <location>
        <begin position="35"/>
        <end position="89"/>
    </location>
</feature>
<dbReference type="PROSITE" id="PS50940">
    <property type="entry name" value="CHIT_BIND_II"/>
    <property type="match status" value="1"/>
</dbReference>
<dbReference type="EMBL" id="JAXCGZ010023246">
    <property type="protein sequence ID" value="KAK7014807.1"/>
    <property type="molecule type" value="Genomic_DNA"/>
</dbReference>
<organism evidence="8 9">
    <name type="scientific">Halocaridina rubra</name>
    <name type="common">Hawaiian red shrimp</name>
    <dbReference type="NCBI Taxonomy" id="373956"/>
    <lineage>
        <taxon>Eukaryota</taxon>
        <taxon>Metazoa</taxon>
        <taxon>Ecdysozoa</taxon>
        <taxon>Arthropoda</taxon>
        <taxon>Crustacea</taxon>
        <taxon>Multicrustacea</taxon>
        <taxon>Malacostraca</taxon>
        <taxon>Eumalacostraca</taxon>
        <taxon>Eucarida</taxon>
        <taxon>Decapoda</taxon>
        <taxon>Pleocyemata</taxon>
        <taxon>Caridea</taxon>
        <taxon>Atyoidea</taxon>
        <taxon>Atyidae</taxon>
        <taxon>Halocaridina</taxon>
    </lineage>
</organism>
<protein>
    <recommendedName>
        <fullName evidence="7">Chitin-binding type-2 domain-containing protein</fullName>
    </recommendedName>
</protein>
<keyword evidence="2" id="KW-0732">Signal</keyword>
<evidence type="ECO:0000256" key="1">
    <source>
        <dbReference type="ARBA" id="ARBA00022669"/>
    </source>
</evidence>
<accession>A0AAN8W9C7</accession>
<reference evidence="8 9" key="1">
    <citation type="submission" date="2023-11" db="EMBL/GenBank/DDBJ databases">
        <title>Halocaridina rubra genome assembly.</title>
        <authorList>
            <person name="Smith C."/>
        </authorList>
    </citation>
    <scope>NUCLEOTIDE SEQUENCE [LARGE SCALE GENOMIC DNA]</scope>
    <source>
        <strain evidence="8">EP-1</strain>
        <tissue evidence="8">Whole</tissue>
    </source>
</reference>
<keyword evidence="4" id="KW-1015">Disulfide bond</keyword>
<keyword evidence="3" id="KW-0677">Repeat</keyword>
<dbReference type="Pfam" id="PF01607">
    <property type="entry name" value="CBM_14"/>
    <property type="match status" value="1"/>
</dbReference>
<dbReference type="InterPro" id="IPR051940">
    <property type="entry name" value="Chitin_bind-dev_reg"/>
</dbReference>
<evidence type="ECO:0000256" key="2">
    <source>
        <dbReference type="ARBA" id="ARBA00022729"/>
    </source>
</evidence>
<feature type="region of interest" description="Disordered" evidence="6">
    <location>
        <begin position="1"/>
        <end position="43"/>
    </location>
</feature>
<keyword evidence="1" id="KW-0147">Chitin-binding</keyword>
<evidence type="ECO:0000313" key="9">
    <source>
        <dbReference type="Proteomes" id="UP001381693"/>
    </source>
</evidence>
<dbReference type="GO" id="GO:0005576">
    <property type="term" value="C:extracellular region"/>
    <property type="evidence" value="ECO:0007669"/>
    <property type="project" value="InterPro"/>
</dbReference>
<keyword evidence="5" id="KW-0325">Glycoprotein</keyword>